<keyword evidence="2" id="KW-1185">Reference proteome</keyword>
<evidence type="ECO:0000313" key="1">
    <source>
        <dbReference type="EMBL" id="PVU96481.1"/>
    </source>
</evidence>
<sequence>MQRGLETWICFIDYAKAYDKVPQAGLIEKIKSMRIGGKLLNFIKSLYKNPQMTVRKMINYHLRYHKNVAYDKAAHYHQLYVPGLGLGRWIPGLLFADDALVLAESSDKLQITLDVNTKWSDIHKMTVNAGKCGVMPVNCVNSMDHQQQQAKNKKCNTRCIQFFKKSTYTNSNKTQSATDNTMPICTSGGKLFDNVSKMAVMNRLRTEFDIQSINLVCSRLRERAYFECLSLKTWISNLILYPLKSRSSTWISAVMLSNVPKEQQQTSEMIDLKSHTGSNHDNWLKTHKMQNSSNWISLQLLYSELRMGLQIIVKIRTESYWTTERLAKSQLIAKLYMKKCTFGVTNVSKTLSIYY</sequence>
<name>A0A2T9YVW4_9FUNG</name>
<evidence type="ECO:0008006" key="3">
    <source>
        <dbReference type="Google" id="ProtNLM"/>
    </source>
</evidence>
<comment type="caution">
    <text evidence="1">The sequence shown here is derived from an EMBL/GenBank/DDBJ whole genome shotgun (WGS) entry which is preliminary data.</text>
</comment>
<organism evidence="1 2">
    <name type="scientific">Smittium simulii</name>
    <dbReference type="NCBI Taxonomy" id="133385"/>
    <lineage>
        <taxon>Eukaryota</taxon>
        <taxon>Fungi</taxon>
        <taxon>Fungi incertae sedis</taxon>
        <taxon>Zoopagomycota</taxon>
        <taxon>Kickxellomycotina</taxon>
        <taxon>Harpellomycetes</taxon>
        <taxon>Harpellales</taxon>
        <taxon>Legeriomycetaceae</taxon>
        <taxon>Smittium</taxon>
    </lineage>
</organism>
<dbReference type="PANTHER" id="PTHR47027:SF20">
    <property type="entry name" value="REVERSE TRANSCRIPTASE-LIKE PROTEIN WITH RNA-DIRECTED DNA POLYMERASE DOMAIN"/>
    <property type="match status" value="1"/>
</dbReference>
<reference evidence="1 2" key="1">
    <citation type="journal article" date="2018" name="MBio">
        <title>Comparative Genomics Reveals the Core Gene Toolbox for the Fungus-Insect Symbiosis.</title>
        <authorList>
            <person name="Wang Y."/>
            <person name="Stata M."/>
            <person name="Wang W."/>
            <person name="Stajich J.E."/>
            <person name="White M.M."/>
            <person name="Moncalvo J.M."/>
        </authorList>
    </citation>
    <scope>NUCLEOTIDE SEQUENCE [LARGE SCALE GENOMIC DNA]</scope>
    <source>
        <strain evidence="1 2">SWE-8-4</strain>
    </source>
</reference>
<dbReference type="EMBL" id="MBFR01000031">
    <property type="protein sequence ID" value="PVU96481.1"/>
    <property type="molecule type" value="Genomic_DNA"/>
</dbReference>
<dbReference type="AlphaFoldDB" id="A0A2T9YVW4"/>
<proteinExistence type="predicted"/>
<gene>
    <name evidence="1" type="ORF">BB561_001155</name>
</gene>
<protein>
    <recommendedName>
        <fullName evidence="3">Reverse transcriptase domain-containing protein</fullName>
    </recommendedName>
</protein>
<dbReference type="PANTHER" id="PTHR47027">
    <property type="entry name" value="REVERSE TRANSCRIPTASE DOMAIN-CONTAINING PROTEIN"/>
    <property type="match status" value="1"/>
</dbReference>
<dbReference type="OrthoDB" id="5534248at2759"/>
<evidence type="ECO:0000313" key="2">
    <source>
        <dbReference type="Proteomes" id="UP000245383"/>
    </source>
</evidence>
<accession>A0A2T9YVW4</accession>
<dbReference type="Proteomes" id="UP000245383">
    <property type="component" value="Unassembled WGS sequence"/>
</dbReference>